<organism evidence="2">
    <name type="scientific">Candidatus Methanogaster sp. ANME-2c ERB4</name>
    <dbReference type="NCBI Taxonomy" id="2759911"/>
    <lineage>
        <taxon>Archaea</taxon>
        <taxon>Methanobacteriati</taxon>
        <taxon>Methanobacteriota</taxon>
        <taxon>Stenosarchaea group</taxon>
        <taxon>Methanomicrobia</taxon>
        <taxon>Methanosarcinales</taxon>
        <taxon>ANME-2 cluster</taxon>
        <taxon>Candidatus Methanogasteraceae</taxon>
        <taxon>Candidatus Methanogaster</taxon>
    </lineage>
</organism>
<reference evidence="2" key="1">
    <citation type="submission" date="2020-06" db="EMBL/GenBank/DDBJ databases">
        <title>Unique genomic features of the anaerobic methanotrophic archaea.</title>
        <authorList>
            <person name="Chadwick G.L."/>
            <person name="Skennerton C.T."/>
            <person name="Laso-Perez R."/>
            <person name="Leu A.O."/>
            <person name="Speth D.R."/>
            <person name="Yu H."/>
            <person name="Morgan-Lang C."/>
            <person name="Hatzenpichler R."/>
            <person name="Goudeau D."/>
            <person name="Malmstrom R."/>
            <person name="Brazelton W.J."/>
            <person name="Woyke T."/>
            <person name="Hallam S.J."/>
            <person name="Tyson G.W."/>
            <person name="Wegener G."/>
            <person name="Boetius A."/>
            <person name="Orphan V."/>
        </authorList>
    </citation>
    <scope>NUCLEOTIDE SEQUENCE</scope>
</reference>
<sequence>MHPCGRNATAVAKNVTKNEPDCGEKQIRKRQEQSTREKIVSERYFSYEGCEDAKVTDPARRYTLCGA</sequence>
<feature type="region of interest" description="Disordered" evidence="1">
    <location>
        <begin position="15"/>
        <end position="35"/>
    </location>
</feature>
<accession>A0A7G9Y380</accession>
<protein>
    <submittedName>
        <fullName evidence="2">Uncharacterized protein</fullName>
    </submittedName>
</protein>
<proteinExistence type="predicted"/>
<dbReference type="EMBL" id="MT630742">
    <property type="protein sequence ID" value="QNO42464.1"/>
    <property type="molecule type" value="Genomic_DNA"/>
</dbReference>
<feature type="compositionally biased region" description="Basic and acidic residues" evidence="1">
    <location>
        <begin position="16"/>
        <end position="35"/>
    </location>
</feature>
<evidence type="ECO:0000256" key="1">
    <source>
        <dbReference type="SAM" id="MobiDB-lite"/>
    </source>
</evidence>
<evidence type="ECO:0000313" key="2">
    <source>
        <dbReference type="EMBL" id="QNO42464.1"/>
    </source>
</evidence>
<gene>
    <name evidence="2" type="ORF">LBOOMNCC_00017</name>
</gene>
<name>A0A7G9Y380_9EURY</name>
<dbReference type="AlphaFoldDB" id="A0A7G9Y380"/>